<dbReference type="RefSeq" id="WP_104514265.1">
    <property type="nucleotide sequence ID" value="NZ_MQVW01000027.1"/>
</dbReference>
<dbReference type="OrthoDB" id="1441770at2"/>
<proteinExistence type="predicted"/>
<dbReference type="EMBL" id="PTJE01000001">
    <property type="protein sequence ID" value="PPK96723.1"/>
    <property type="molecule type" value="Genomic_DNA"/>
</dbReference>
<accession>A0A2S6IR43</accession>
<name>A0A2S6IR43_9FLAO</name>
<evidence type="ECO:0000313" key="2">
    <source>
        <dbReference type="Proteomes" id="UP000239002"/>
    </source>
</evidence>
<evidence type="ECO:0000313" key="1">
    <source>
        <dbReference type="EMBL" id="PPK96723.1"/>
    </source>
</evidence>
<keyword evidence="2" id="KW-1185">Reference proteome</keyword>
<dbReference type="AlphaFoldDB" id="A0A2S6IR43"/>
<reference evidence="1 2" key="1">
    <citation type="submission" date="2018-02" db="EMBL/GenBank/DDBJ databases">
        <title>Genomic Encyclopedia of Archaeal and Bacterial Type Strains, Phase II (KMG-II): from individual species to whole genera.</title>
        <authorList>
            <person name="Goeker M."/>
        </authorList>
    </citation>
    <scope>NUCLEOTIDE SEQUENCE [LARGE SCALE GENOMIC DNA]</scope>
    <source>
        <strain evidence="1 2">DSM 16809</strain>
    </source>
</reference>
<dbReference type="Proteomes" id="UP000239002">
    <property type="component" value="Unassembled WGS sequence"/>
</dbReference>
<protein>
    <submittedName>
        <fullName evidence="1">Uncharacterized protein</fullName>
    </submittedName>
</protein>
<sequence length="117" mass="13571">MNARLENDLINLYDDNEILIGSLKIKSNFKESELVLNNQTFKLIRDGWKTKIIEDSIEKFNLKTNSLLGNTEVLETGHKITGEWGIKWATKLIDDKENTLLKIRNENSFLDNGKYEI</sequence>
<organism evidence="1 2">
    <name type="scientific">Nonlabens xylanidelens</name>
    <dbReference type="NCBI Taxonomy" id="191564"/>
    <lineage>
        <taxon>Bacteria</taxon>
        <taxon>Pseudomonadati</taxon>
        <taxon>Bacteroidota</taxon>
        <taxon>Flavobacteriia</taxon>
        <taxon>Flavobacteriales</taxon>
        <taxon>Flavobacteriaceae</taxon>
        <taxon>Nonlabens</taxon>
    </lineage>
</organism>
<gene>
    <name evidence="1" type="ORF">LY01_00547</name>
</gene>
<comment type="caution">
    <text evidence="1">The sequence shown here is derived from an EMBL/GenBank/DDBJ whole genome shotgun (WGS) entry which is preliminary data.</text>
</comment>